<keyword evidence="9 11" id="KW-0648">Protein biosynthesis</keyword>
<dbReference type="SUPFAM" id="SSF50447">
    <property type="entry name" value="Translation proteins"/>
    <property type="match status" value="1"/>
</dbReference>
<feature type="binding site" evidence="11">
    <location>
        <position position="633"/>
    </location>
    <ligand>
        <name>Zn(2+)</name>
        <dbReference type="ChEBI" id="CHEBI:29105"/>
    </ligand>
</feature>
<dbReference type="Pfam" id="PF01411">
    <property type="entry name" value="tRNA-synt_2c"/>
    <property type="match status" value="2"/>
</dbReference>
<feature type="domain" description="Alanyl-transfer RNA synthetases family profile" evidence="13">
    <location>
        <begin position="1"/>
        <end position="785"/>
    </location>
</feature>
<dbReference type="HAMAP" id="MF_00036_B">
    <property type="entry name" value="Ala_tRNA_synth_B"/>
    <property type="match status" value="1"/>
</dbReference>
<feature type="binding site" evidence="11">
    <location>
        <position position="637"/>
    </location>
    <ligand>
        <name>Zn(2+)</name>
        <dbReference type="ChEBI" id="CHEBI:29105"/>
    </ligand>
</feature>
<comment type="domain">
    <text evidence="11">Consists of three domains; the N-terminal catalytic domain, the editing domain and the C-terminal C-Ala domain. The editing domain removes incorrectly charged amino acids, while the C-Ala domain, along with tRNA(Ala), serves as a bridge to cooperatively bring together the editing and aminoacylation centers thus stimulating deacylation of misacylated tRNAs.</text>
</comment>
<dbReference type="RefSeq" id="WP_264499877.1">
    <property type="nucleotide sequence ID" value="NZ_JAPDDS010000002.1"/>
</dbReference>
<dbReference type="InterPro" id="IPR018162">
    <property type="entry name" value="Ala-tRNA-ligase_IIc_anticod-bd"/>
</dbReference>
<comment type="function">
    <text evidence="11">Catalyzes the attachment of alanine to tRNA(Ala) in a two-step reaction: alanine is first activated by ATP to form Ala-AMP and then transferred to the acceptor end of tRNA(Ala). Also edits incorrectly charged Ser-tRNA(Ala) and Gly-tRNA(Ala) via its editing domain.</text>
</comment>
<reference evidence="14 15" key="1">
    <citation type="submission" date="2022-10" db="EMBL/GenBank/DDBJ databases">
        <title>Luteolibacter flavescens strain MCCC 1K03193, whole genome shotgun sequencing project.</title>
        <authorList>
            <person name="Zhao G."/>
            <person name="Shen L."/>
        </authorList>
    </citation>
    <scope>NUCLEOTIDE SEQUENCE [LARGE SCALE GENOMIC DNA]</scope>
    <source>
        <strain evidence="14 15">MCCC 1K03193</strain>
    </source>
</reference>
<dbReference type="Gene3D" id="3.30.930.10">
    <property type="entry name" value="Bira Bifunctional Protein, Domain 2"/>
    <property type="match status" value="1"/>
</dbReference>
<dbReference type="GO" id="GO:0016874">
    <property type="term" value="F:ligase activity"/>
    <property type="evidence" value="ECO:0007669"/>
    <property type="project" value="UniProtKB-KW"/>
</dbReference>
<dbReference type="PRINTS" id="PR00980">
    <property type="entry name" value="TRNASYNTHALA"/>
</dbReference>
<dbReference type="Gene3D" id="3.30.980.10">
    <property type="entry name" value="Threonyl-trna Synthetase, Chain A, domain 2"/>
    <property type="match status" value="1"/>
</dbReference>
<evidence type="ECO:0000256" key="5">
    <source>
        <dbReference type="ARBA" id="ARBA00022741"/>
    </source>
</evidence>
<dbReference type="PANTHER" id="PTHR11777:SF9">
    <property type="entry name" value="ALANINE--TRNA LIGASE, CYTOPLASMIC"/>
    <property type="match status" value="1"/>
</dbReference>
<evidence type="ECO:0000256" key="12">
    <source>
        <dbReference type="SAM" id="Coils"/>
    </source>
</evidence>
<comment type="subcellular location">
    <subcellularLocation>
        <location evidence="11">Cytoplasm</location>
    </subcellularLocation>
</comment>
<dbReference type="Pfam" id="PF02272">
    <property type="entry name" value="DHHA1"/>
    <property type="match status" value="1"/>
</dbReference>
<dbReference type="InterPro" id="IPR018163">
    <property type="entry name" value="Thr/Ala-tRNA-synth_IIc_edit"/>
</dbReference>
<evidence type="ECO:0000256" key="3">
    <source>
        <dbReference type="ARBA" id="ARBA00022598"/>
    </source>
</evidence>
<keyword evidence="8 11" id="KW-0694">RNA-binding</keyword>
<keyword evidence="6 11" id="KW-0862">Zinc</keyword>
<dbReference type="InterPro" id="IPR009000">
    <property type="entry name" value="Transl_B-barrel_sf"/>
</dbReference>
<evidence type="ECO:0000256" key="11">
    <source>
        <dbReference type="HAMAP-Rule" id="MF_00036"/>
    </source>
</evidence>
<dbReference type="SUPFAM" id="SSF55681">
    <property type="entry name" value="Class II aaRS and biotin synthetases"/>
    <property type="match status" value="1"/>
</dbReference>
<evidence type="ECO:0000256" key="10">
    <source>
        <dbReference type="ARBA" id="ARBA00023146"/>
    </source>
</evidence>
<evidence type="ECO:0000313" key="14">
    <source>
        <dbReference type="EMBL" id="MCW1883916.1"/>
    </source>
</evidence>
<name>A0ABT3FK16_9BACT</name>
<evidence type="ECO:0000256" key="7">
    <source>
        <dbReference type="ARBA" id="ARBA00022840"/>
    </source>
</evidence>
<feature type="coiled-coil region" evidence="12">
    <location>
        <begin position="842"/>
        <end position="869"/>
    </location>
</feature>
<dbReference type="InterPro" id="IPR012947">
    <property type="entry name" value="tRNA_SAD"/>
</dbReference>
<keyword evidence="4 11" id="KW-0479">Metal-binding</keyword>
<evidence type="ECO:0000256" key="2">
    <source>
        <dbReference type="ARBA" id="ARBA00022555"/>
    </source>
</evidence>
<evidence type="ECO:0000256" key="1">
    <source>
        <dbReference type="ARBA" id="ARBA00008226"/>
    </source>
</evidence>
<evidence type="ECO:0000259" key="13">
    <source>
        <dbReference type="PROSITE" id="PS50860"/>
    </source>
</evidence>
<evidence type="ECO:0000256" key="9">
    <source>
        <dbReference type="ARBA" id="ARBA00022917"/>
    </source>
</evidence>
<evidence type="ECO:0000256" key="8">
    <source>
        <dbReference type="ARBA" id="ARBA00022884"/>
    </source>
</evidence>
<keyword evidence="3 11" id="KW-0436">Ligase</keyword>
<dbReference type="InterPro" id="IPR018165">
    <property type="entry name" value="Ala-tRNA-synth_IIc_core"/>
</dbReference>
<dbReference type="Gene3D" id="2.40.30.130">
    <property type="match status" value="1"/>
</dbReference>
<keyword evidence="10 11" id="KW-0030">Aminoacyl-tRNA synthetase</keyword>
<evidence type="ECO:0000313" key="15">
    <source>
        <dbReference type="Proteomes" id="UP001207930"/>
    </source>
</evidence>
<dbReference type="EC" id="6.1.1.7" evidence="11"/>
<dbReference type="SUPFAM" id="SSF101353">
    <property type="entry name" value="Putative anticodon-binding domain of alanyl-tRNA synthetase (AlaRS)"/>
    <property type="match status" value="1"/>
</dbReference>
<gene>
    <name evidence="11" type="primary">alaS</name>
    <name evidence="14" type="ORF">OKA04_04200</name>
</gene>
<protein>
    <recommendedName>
        <fullName evidence="11">Alanine--tRNA ligase</fullName>
        <ecNumber evidence="11">6.1.1.7</ecNumber>
    </recommendedName>
    <alternativeName>
        <fullName evidence="11">Alanyl-tRNA synthetase</fullName>
        <shortName evidence="11">AlaRS</shortName>
    </alternativeName>
</protein>
<sequence>MTAAEIRQSFLDFFREKQHTIVPSASLLPQSPGLLFTNAGMNPFVPYFLGVEKAPYDPPRAADTQKCIRAGGKHNDLEDVGYDTYHHTFFEMLGNWSFGNYFKKEAIQWAWELVVERWGLPAHRLHASVYAPKPGDPGEFDQEAWDLWAELYRSKGCDPAVQIVNGNRKDNFWQMGDTGPCGPCSELHVNLTPEGDPETGRLLVNNDSDLCIEIWNLVFIQYNGEADGTFRELPSKHVDTGMGFERACSIIQGTKGFTDFSIKPSNYATDVFQPIFRKLEELSGKTYSNIYPELGADRTAFTDEMKDAIAFRVIADHLRTLSFSIADGIMPGNNGRNYVLRRILRRAVRYGRQLGFSGDKPFFGALVQTLVNEMGAVFPELKNRQDTVRATLEQEEASFNQTLDRGLKRFEDFCRTEITHSLFSEGADFVTSVSNQYDWQEKAQNLSFEDLCTLAKQTDSTWDISRVKNLYGPFVFELEDTYGFPVDLTALICAERGLGIDISGYEDSKRKQQERSRAAQKTTIVRALDISTDAVTEFTGFEDDTVEATVLEVHPQDDALFVITDKTVFYAEMGGQSGDTGTLVLSGTEIPVTGVQQVGKARAHVIAATAISAGDKVTLKLDSARRRPIEAHHTATHLLHWALHEVVSKDAAQQGSSVDENRLRFDFNSAAVTPEQLAAMEEQVNAHIAANDPVSWKEVPHSEVKGRADVMQFFGDKYGDLVRVVQIGGEPGAINGYSMELCGGTHVRKTGEIGLFKIKSEGAIASGVRRIEAVCGASTLAYLKEAAAQLDADTKAAEAKLHTANDKLTALGEAGIPGKDAPLPDVESYYAAADIRGVNEAFDAARAALEATKEAAIEAEKRFKKLQAGAAAKQADAALAELIAAGGSIVASFEADASLLQELLNGMKKQGFTGAGFVIVDDGDKLHLGAYCGDAAQANGLKAGDLLRDLAAIAGGKGGGKPDQARGAAPEREKLAELEAAAKAKLA</sequence>
<organism evidence="14 15">
    <name type="scientific">Luteolibacter flavescens</name>
    <dbReference type="NCBI Taxonomy" id="1859460"/>
    <lineage>
        <taxon>Bacteria</taxon>
        <taxon>Pseudomonadati</taxon>
        <taxon>Verrucomicrobiota</taxon>
        <taxon>Verrucomicrobiia</taxon>
        <taxon>Verrucomicrobiales</taxon>
        <taxon>Verrucomicrobiaceae</taxon>
        <taxon>Luteolibacter</taxon>
    </lineage>
</organism>
<keyword evidence="2 11" id="KW-0820">tRNA-binding</keyword>
<dbReference type="SMART" id="SM00863">
    <property type="entry name" value="tRNA_SAD"/>
    <property type="match status" value="1"/>
</dbReference>
<comment type="similarity">
    <text evidence="1 11">Belongs to the class-II aminoacyl-tRNA synthetase family.</text>
</comment>
<dbReference type="InterPro" id="IPR002318">
    <property type="entry name" value="Ala-tRNA-lgiase_IIc"/>
</dbReference>
<proteinExistence type="inferred from homology"/>
<keyword evidence="5 11" id="KW-0547">Nucleotide-binding</keyword>
<dbReference type="Pfam" id="PF07973">
    <property type="entry name" value="tRNA_SAD"/>
    <property type="match status" value="1"/>
</dbReference>
<dbReference type="Gene3D" id="3.10.310.40">
    <property type="match status" value="1"/>
</dbReference>
<keyword evidence="11" id="KW-0963">Cytoplasm</keyword>
<dbReference type="PANTHER" id="PTHR11777">
    <property type="entry name" value="ALANYL-TRNA SYNTHETASE"/>
    <property type="match status" value="1"/>
</dbReference>
<dbReference type="SUPFAM" id="SSF55186">
    <property type="entry name" value="ThrRS/AlaRS common domain"/>
    <property type="match status" value="1"/>
</dbReference>
<comment type="catalytic activity">
    <reaction evidence="11">
        <text>tRNA(Ala) + L-alanine + ATP = L-alanyl-tRNA(Ala) + AMP + diphosphate</text>
        <dbReference type="Rhea" id="RHEA:12540"/>
        <dbReference type="Rhea" id="RHEA-COMP:9657"/>
        <dbReference type="Rhea" id="RHEA-COMP:9923"/>
        <dbReference type="ChEBI" id="CHEBI:30616"/>
        <dbReference type="ChEBI" id="CHEBI:33019"/>
        <dbReference type="ChEBI" id="CHEBI:57972"/>
        <dbReference type="ChEBI" id="CHEBI:78442"/>
        <dbReference type="ChEBI" id="CHEBI:78497"/>
        <dbReference type="ChEBI" id="CHEBI:456215"/>
        <dbReference type="EC" id="6.1.1.7"/>
    </reaction>
</comment>
<dbReference type="InterPro" id="IPR003156">
    <property type="entry name" value="DHHA1_dom"/>
</dbReference>
<feature type="binding site" evidence="11">
    <location>
        <position position="746"/>
    </location>
    <ligand>
        <name>Zn(2+)</name>
        <dbReference type="ChEBI" id="CHEBI:29105"/>
    </ligand>
</feature>
<evidence type="ECO:0000256" key="6">
    <source>
        <dbReference type="ARBA" id="ARBA00022833"/>
    </source>
</evidence>
<keyword evidence="15" id="KW-1185">Reference proteome</keyword>
<comment type="cofactor">
    <cofactor evidence="11">
        <name>Zn(2+)</name>
        <dbReference type="ChEBI" id="CHEBI:29105"/>
    </cofactor>
    <text evidence="11">Binds 1 zinc ion per subunit.</text>
</comment>
<keyword evidence="12" id="KW-0175">Coiled coil</keyword>
<evidence type="ECO:0000256" key="4">
    <source>
        <dbReference type="ARBA" id="ARBA00022723"/>
    </source>
</evidence>
<dbReference type="InterPro" id="IPR018164">
    <property type="entry name" value="Ala-tRNA-synth_IIc_N"/>
</dbReference>
<accession>A0ABT3FK16</accession>
<comment type="caution">
    <text evidence="14">The sequence shown here is derived from an EMBL/GenBank/DDBJ whole genome shotgun (WGS) entry which is preliminary data.</text>
</comment>
<dbReference type="InterPro" id="IPR050058">
    <property type="entry name" value="Ala-tRNA_ligase"/>
</dbReference>
<dbReference type="PROSITE" id="PS50860">
    <property type="entry name" value="AA_TRNA_LIGASE_II_ALA"/>
    <property type="match status" value="1"/>
</dbReference>
<dbReference type="EMBL" id="JAPDDS010000002">
    <property type="protein sequence ID" value="MCW1883916.1"/>
    <property type="molecule type" value="Genomic_DNA"/>
</dbReference>
<dbReference type="InterPro" id="IPR045864">
    <property type="entry name" value="aa-tRNA-synth_II/BPL/LPL"/>
</dbReference>
<dbReference type="CDD" id="cd00673">
    <property type="entry name" value="AlaRS_core"/>
    <property type="match status" value="1"/>
</dbReference>
<feature type="binding site" evidence="11">
    <location>
        <position position="742"/>
    </location>
    <ligand>
        <name>Zn(2+)</name>
        <dbReference type="ChEBI" id="CHEBI:29105"/>
    </ligand>
</feature>
<dbReference type="Proteomes" id="UP001207930">
    <property type="component" value="Unassembled WGS sequence"/>
</dbReference>
<dbReference type="InterPro" id="IPR023033">
    <property type="entry name" value="Ala_tRNA_ligase_euk/bac"/>
</dbReference>
<keyword evidence="7 11" id="KW-0067">ATP-binding</keyword>